<feature type="compositionally biased region" description="Basic and acidic residues" evidence="1">
    <location>
        <begin position="1"/>
        <end position="15"/>
    </location>
</feature>
<keyword evidence="3" id="KW-1185">Reference proteome</keyword>
<evidence type="ECO:0000313" key="3">
    <source>
        <dbReference type="Proteomes" id="UP000613193"/>
    </source>
</evidence>
<evidence type="ECO:0000313" key="2">
    <source>
        <dbReference type="EMBL" id="MBK0377870.1"/>
    </source>
</evidence>
<accession>A0A934PRT6</accession>
<protein>
    <submittedName>
        <fullName evidence="2">Uncharacterized protein</fullName>
    </submittedName>
</protein>
<reference evidence="2" key="1">
    <citation type="submission" date="2020-12" db="EMBL/GenBank/DDBJ databases">
        <title>Bacterial novel species Mucilaginibacter sp. SD-g isolated from soil.</title>
        <authorList>
            <person name="Jung H.-Y."/>
        </authorList>
    </citation>
    <scope>NUCLEOTIDE SEQUENCE</scope>
    <source>
        <strain evidence="2">SD-g</strain>
    </source>
</reference>
<dbReference type="Proteomes" id="UP000613193">
    <property type="component" value="Unassembled WGS sequence"/>
</dbReference>
<dbReference type="EMBL" id="JAEHFW010000001">
    <property type="protein sequence ID" value="MBK0377870.1"/>
    <property type="molecule type" value="Genomic_DNA"/>
</dbReference>
<evidence type="ECO:0000256" key="1">
    <source>
        <dbReference type="SAM" id="MobiDB-lite"/>
    </source>
</evidence>
<dbReference type="AlphaFoldDB" id="A0A934PRT6"/>
<comment type="caution">
    <text evidence="2">The sequence shown here is derived from an EMBL/GenBank/DDBJ whole genome shotgun (WGS) entry which is preliminary data.</text>
</comment>
<feature type="region of interest" description="Disordered" evidence="1">
    <location>
        <begin position="1"/>
        <end position="23"/>
    </location>
</feature>
<organism evidence="2 3">
    <name type="scientific">Mucilaginibacter segetis</name>
    <dbReference type="NCBI Taxonomy" id="2793071"/>
    <lineage>
        <taxon>Bacteria</taxon>
        <taxon>Pseudomonadati</taxon>
        <taxon>Bacteroidota</taxon>
        <taxon>Sphingobacteriia</taxon>
        <taxon>Sphingobacteriales</taxon>
        <taxon>Sphingobacteriaceae</taxon>
        <taxon>Mucilaginibacter</taxon>
    </lineage>
</organism>
<name>A0A934PRT6_9SPHI</name>
<proteinExistence type="predicted"/>
<gene>
    <name evidence="2" type="ORF">I5M19_01020</name>
</gene>
<sequence length="71" mass="7580">MRSEKISAGDFKEDNNETSVANSAHASGLGGALAVENLFSQAKFNNLYKKSNITGKSMPNKLAQISSSIFN</sequence>
<dbReference type="RefSeq" id="WP_200063147.1">
    <property type="nucleotide sequence ID" value="NZ_JAEHFW010000001.1"/>
</dbReference>